<keyword evidence="2" id="KW-0945">Host-virus interaction</keyword>
<comment type="subcellular location">
    <subcellularLocation>
        <location evidence="1">Virion</location>
    </subcellularLocation>
</comment>
<gene>
    <name evidence="8" type="ORF">H2Bulk35834_000004</name>
</gene>
<evidence type="ECO:0000256" key="2">
    <source>
        <dbReference type="ARBA" id="ARBA00022581"/>
    </source>
</evidence>
<evidence type="ECO:0000256" key="6">
    <source>
        <dbReference type="ARBA" id="ARBA00023296"/>
    </source>
</evidence>
<evidence type="ECO:0000256" key="4">
    <source>
        <dbReference type="ARBA" id="ARBA00022844"/>
    </source>
</evidence>
<feature type="non-terminal residue" evidence="8">
    <location>
        <position position="1"/>
    </location>
</feature>
<keyword evidence="4" id="KW-0946">Virion</keyword>
<evidence type="ECO:0000256" key="7">
    <source>
        <dbReference type="ARBA" id="ARBA00035110"/>
    </source>
</evidence>
<evidence type="ECO:0000313" key="8">
    <source>
        <dbReference type="EMBL" id="QDH90260.1"/>
    </source>
</evidence>
<evidence type="ECO:0000256" key="5">
    <source>
        <dbReference type="ARBA" id="ARBA00023104"/>
    </source>
</evidence>
<sequence>RKGPQNAGTSCVSPCLQCILGRSLCVSFKRFTEPYGFPAAKEVKDNTLVHRERHLPLDGVSGVGIIERSIKDRVTDNVHQDKFVSDSTAFLDAHLGGYQMVDTESHPLWLRRKRGEFHGDLGGPFYTLKWWSEVEKPKVTIRSSRSSDPTDAWPAGRIQTDTVYRGPLLPADPGSLQYHLPFPVSSSKDDLDVWGTKAIAMCSPSNPTVDLTTALGELIHDGVPAAIGSTLRLWRNLSPKERRKAIGHEYLNIEFGWKPLISDLQDLCKAILKSDEILRQHEKDSGKMVRRKADFPEESSQSVEVAFSGESPWLAPSTTDLYLPGFSDWGKVYVSQKLSVRRWFSGAFTHFVPEADSSRNAIARHAIQARKLLGISLTPDAVWNLMPWSWAVDWFVDVGDILTNWTNWAIDGQVLLYGYIMEHKLHEKTYTYVGKTGFPGNVQPSGVKMVVETKIRRQATPYGFGLNWSGFSARQIAILTALGLSRS</sequence>
<comment type="similarity">
    <text evidence="7">Belongs to the Leviviricetes maturation protein family.</text>
</comment>
<dbReference type="GO" id="GO:0039666">
    <property type="term" value="P:virion attachment to host cell pilus"/>
    <property type="evidence" value="ECO:0007669"/>
    <property type="project" value="UniProtKB-KW"/>
</dbReference>
<dbReference type="GO" id="GO:0044423">
    <property type="term" value="C:virion component"/>
    <property type="evidence" value="ECO:0007669"/>
    <property type="project" value="UniProtKB-KW"/>
</dbReference>
<name>A0A514D9H0_9VIRU</name>
<reference evidence="8" key="1">
    <citation type="submission" date="2019-05" db="EMBL/GenBank/DDBJ databases">
        <title>Metatranscriptomic reconstruction reveals RNA viruses with the potential to shape carbon cycling in soil.</title>
        <authorList>
            <person name="Starr E.P."/>
            <person name="Nuccio E."/>
            <person name="Pett-Ridge J."/>
            <person name="Banfield J.F."/>
            <person name="Firestone M.K."/>
        </authorList>
    </citation>
    <scope>NUCLEOTIDE SEQUENCE</scope>
    <source>
        <strain evidence="8">H2_Bulk_35_scaffold_834</strain>
    </source>
</reference>
<keyword evidence="3" id="KW-1161">Viral attachment to host cell</keyword>
<evidence type="ECO:0000256" key="1">
    <source>
        <dbReference type="ARBA" id="ARBA00004328"/>
    </source>
</evidence>
<organism evidence="8">
    <name type="scientific">Leviviridae sp</name>
    <dbReference type="NCBI Taxonomy" id="2027243"/>
    <lineage>
        <taxon>Viruses</taxon>
        <taxon>Riboviria</taxon>
        <taxon>Orthornavirae</taxon>
        <taxon>Lenarviricota</taxon>
        <taxon>Leviviricetes</taxon>
        <taxon>Norzivirales</taxon>
        <taxon>Fiersviridae</taxon>
    </lineage>
</organism>
<dbReference type="InterPro" id="IPR005563">
    <property type="entry name" value="A_protein"/>
</dbReference>
<keyword evidence="5" id="KW-1175">Viral attachment to host cell pilus</keyword>
<evidence type="ECO:0000256" key="3">
    <source>
        <dbReference type="ARBA" id="ARBA00022804"/>
    </source>
</evidence>
<proteinExistence type="inferred from homology"/>
<keyword evidence="6" id="KW-1160">Virus entry into host cell</keyword>
<accession>A0A514D9H0</accession>
<dbReference type="EMBL" id="MN035393">
    <property type="protein sequence ID" value="QDH90260.1"/>
    <property type="molecule type" value="Genomic_RNA"/>
</dbReference>
<dbReference type="Pfam" id="PF03863">
    <property type="entry name" value="Phage_mat-A"/>
    <property type="match status" value="1"/>
</dbReference>
<protein>
    <submittedName>
        <fullName evidence="8">Uncharacterized protein</fullName>
    </submittedName>
</protein>